<proteinExistence type="predicted"/>
<evidence type="ECO:0000256" key="1">
    <source>
        <dbReference type="SAM" id="SignalP"/>
    </source>
</evidence>
<dbReference type="EMBL" id="WUBR01000001">
    <property type="protein sequence ID" value="MWV27477.1"/>
    <property type="molecule type" value="Genomic_DNA"/>
</dbReference>
<keyword evidence="3" id="KW-1185">Reference proteome</keyword>
<dbReference type="RefSeq" id="WP_160485039.1">
    <property type="nucleotide sequence ID" value="NZ_WUBR01000001.1"/>
</dbReference>
<feature type="chain" id="PRO_5032738268" evidence="1">
    <location>
        <begin position="20"/>
        <end position="159"/>
    </location>
</feature>
<sequence length="159" mass="17325">MRLFFGGFLLLCAASPTLAQDQSSRFDLVCLGAGAANRQATATVNAWDNQGGFGSANVVGNRSVPFDDQVNLWIEGEEGRLRMPRAMLPAIRGGEDGWFRVSSIEITPDEITGSIRVNPLNNPRLRIDRMTGAISISGKAGDYSGRCQRYDPETVQRAF</sequence>
<evidence type="ECO:0000313" key="3">
    <source>
        <dbReference type="Proteomes" id="UP000461409"/>
    </source>
</evidence>
<comment type="caution">
    <text evidence="2">The sequence shown here is derived from an EMBL/GenBank/DDBJ whole genome shotgun (WGS) entry which is preliminary data.</text>
</comment>
<accession>A0A844XAQ6</accession>
<reference evidence="2 3" key="1">
    <citation type="submission" date="2019-12" db="EMBL/GenBank/DDBJ databases">
        <authorList>
            <person name="Lee S.D."/>
        </authorList>
    </citation>
    <scope>NUCLEOTIDE SEQUENCE [LARGE SCALE GENOMIC DNA]</scope>
    <source>
        <strain evidence="2 3">GH3-10</strain>
    </source>
</reference>
<keyword evidence="1" id="KW-0732">Signal</keyword>
<dbReference type="Proteomes" id="UP000461409">
    <property type="component" value="Unassembled WGS sequence"/>
</dbReference>
<reference evidence="2 3" key="2">
    <citation type="submission" date="2020-02" db="EMBL/GenBank/DDBJ databases">
        <title>Erythrobacter dongmakensis sp. nov., isolated from a tidal mudflat.</title>
        <authorList>
            <person name="Kim I.S."/>
        </authorList>
    </citation>
    <scope>NUCLEOTIDE SEQUENCE [LARGE SCALE GENOMIC DNA]</scope>
    <source>
        <strain evidence="2 3">GH3-10</strain>
    </source>
</reference>
<name>A0A844XAQ6_9SPHN</name>
<dbReference type="AlphaFoldDB" id="A0A844XAQ6"/>
<organism evidence="2 3">
    <name type="scientific">Aurantiacibacter rhizosphaerae</name>
    <dbReference type="NCBI Taxonomy" id="2691582"/>
    <lineage>
        <taxon>Bacteria</taxon>
        <taxon>Pseudomonadati</taxon>
        <taxon>Pseudomonadota</taxon>
        <taxon>Alphaproteobacteria</taxon>
        <taxon>Sphingomonadales</taxon>
        <taxon>Erythrobacteraceae</taxon>
        <taxon>Aurantiacibacter</taxon>
    </lineage>
</organism>
<feature type="signal peptide" evidence="1">
    <location>
        <begin position="1"/>
        <end position="19"/>
    </location>
</feature>
<gene>
    <name evidence="2" type="ORF">GRF63_06125</name>
</gene>
<evidence type="ECO:0000313" key="2">
    <source>
        <dbReference type="EMBL" id="MWV27477.1"/>
    </source>
</evidence>
<protein>
    <submittedName>
        <fullName evidence="2">Uncharacterized protein</fullName>
    </submittedName>
</protein>